<keyword evidence="9" id="KW-1185">Reference proteome</keyword>
<keyword evidence="5" id="KW-0067">ATP-binding</keyword>
<dbReference type="GO" id="GO:0005524">
    <property type="term" value="F:ATP binding"/>
    <property type="evidence" value="ECO:0007669"/>
    <property type="project" value="UniProtKB-KW"/>
</dbReference>
<dbReference type="Proteomes" id="UP000050867">
    <property type="component" value="Unassembled WGS sequence"/>
</dbReference>
<keyword evidence="3" id="KW-0547">Nucleotide-binding</keyword>
<dbReference type="RefSeq" id="WP_018384668.1">
    <property type="nucleotide sequence ID" value="NZ_LLZU01000033.1"/>
</dbReference>
<evidence type="ECO:0000256" key="5">
    <source>
        <dbReference type="ARBA" id="ARBA00022840"/>
    </source>
</evidence>
<dbReference type="STRING" id="76728.AQ490_27010"/>
<dbReference type="Gene3D" id="3.40.1190.20">
    <property type="match status" value="1"/>
</dbReference>
<dbReference type="GO" id="GO:0008443">
    <property type="term" value="F:phosphofructokinase activity"/>
    <property type="evidence" value="ECO:0007669"/>
    <property type="project" value="TreeGrafter"/>
</dbReference>
<evidence type="ECO:0000256" key="3">
    <source>
        <dbReference type="ARBA" id="ARBA00022741"/>
    </source>
</evidence>
<evidence type="ECO:0000256" key="2">
    <source>
        <dbReference type="ARBA" id="ARBA00022679"/>
    </source>
</evidence>
<dbReference type="InterPro" id="IPR011611">
    <property type="entry name" value="PfkB_dom"/>
</dbReference>
<dbReference type="PANTHER" id="PTHR46566:SF5">
    <property type="entry name" value="1-PHOSPHOFRUCTOKINASE"/>
    <property type="match status" value="1"/>
</dbReference>
<dbReference type="PANTHER" id="PTHR46566">
    <property type="entry name" value="1-PHOSPHOFRUCTOKINASE-RELATED"/>
    <property type="match status" value="1"/>
</dbReference>
<dbReference type="EMBL" id="LLZU01000033">
    <property type="protein sequence ID" value="KRV47986.1"/>
    <property type="molecule type" value="Genomic_DNA"/>
</dbReference>
<evidence type="ECO:0000256" key="1">
    <source>
        <dbReference type="ARBA" id="ARBA00010688"/>
    </source>
</evidence>
<dbReference type="InterPro" id="IPR029056">
    <property type="entry name" value="Ribokinase-like"/>
</dbReference>
<dbReference type="PROSITE" id="PS00583">
    <property type="entry name" value="PFKB_KINASES_1"/>
    <property type="match status" value="1"/>
</dbReference>
<feature type="domain" description="Carbohydrate kinase PfkB" evidence="7">
    <location>
        <begin position="11"/>
        <end position="284"/>
    </location>
</feature>
<organism evidence="8 9">
    <name type="scientific">Wenjunlia vitaminophila</name>
    <name type="common">Streptomyces vitaminophilus</name>
    <dbReference type="NCBI Taxonomy" id="76728"/>
    <lineage>
        <taxon>Bacteria</taxon>
        <taxon>Bacillati</taxon>
        <taxon>Actinomycetota</taxon>
        <taxon>Actinomycetes</taxon>
        <taxon>Kitasatosporales</taxon>
        <taxon>Streptomycetaceae</taxon>
        <taxon>Wenjunlia</taxon>
    </lineage>
</organism>
<dbReference type="eggNOG" id="COG1105">
    <property type="taxonomic scope" value="Bacteria"/>
</dbReference>
<keyword evidence="4 8" id="KW-0418">Kinase</keyword>
<comment type="caution">
    <text evidence="8">The sequence shown here is derived from an EMBL/GenBank/DDBJ whole genome shotgun (WGS) entry which is preliminary data.</text>
</comment>
<gene>
    <name evidence="8" type="ORF">AQ490_27010</name>
</gene>
<evidence type="ECO:0000313" key="9">
    <source>
        <dbReference type="Proteomes" id="UP000050867"/>
    </source>
</evidence>
<evidence type="ECO:0000256" key="6">
    <source>
        <dbReference type="PIRNR" id="PIRNR000535"/>
    </source>
</evidence>
<evidence type="ECO:0000259" key="7">
    <source>
        <dbReference type="Pfam" id="PF00294"/>
    </source>
</evidence>
<keyword evidence="2 6" id="KW-0808">Transferase</keyword>
<dbReference type="CDD" id="cd01164">
    <property type="entry name" value="FruK_PfkB_like"/>
    <property type="match status" value="1"/>
</dbReference>
<evidence type="ECO:0000313" key="8">
    <source>
        <dbReference type="EMBL" id="KRV47986.1"/>
    </source>
</evidence>
<dbReference type="PIRSF" id="PIRSF000535">
    <property type="entry name" value="1PFK/6PFK/LacC"/>
    <property type="match status" value="1"/>
</dbReference>
<dbReference type="PROSITE" id="PS00584">
    <property type="entry name" value="PFKB_KINASES_2"/>
    <property type="match status" value="1"/>
</dbReference>
<dbReference type="Pfam" id="PF00294">
    <property type="entry name" value="PfkB"/>
    <property type="match status" value="1"/>
</dbReference>
<name>A0A0T6LQ41_WENVI</name>
<dbReference type="InterPro" id="IPR017583">
    <property type="entry name" value="Tagatose/fructose_Pkinase"/>
</dbReference>
<comment type="similarity">
    <text evidence="1">Belongs to the carbohydrate kinase PfkB family.</text>
</comment>
<sequence>MILTVTLNAALDVTYVVDDLTPHASHRVLTTHERAGGKGVNVSRVLASLGRPTVVTGLCGGPTGDAIRRDLADAGLPDQFVPVAGDSRRTLTVVCRDDGDATVFNPAGPHVGTDEWEAFTARFQRLAERAAVVVLSGSLPPGLPTDAYARLVRLAARAGAATVLDTSGPPLLAGVGARPDVVKPNAVELAAATGLSDPAAASAELRERGAGAVVVSRGPEGLRATTPLGSWRAVPAENLTGNPTGAGDACVAALAAGIASGAAWPDLLREAVALSAAAVPRPVAGEFDPATYHRLRTSTLVEEIPDAPGAER</sequence>
<dbReference type="OrthoDB" id="9801219at2"/>
<protein>
    <submittedName>
        <fullName evidence="8">1-phosphofructokinase</fullName>
    </submittedName>
</protein>
<dbReference type="InterPro" id="IPR002173">
    <property type="entry name" value="Carboh/pur_kinase_PfkB_CS"/>
</dbReference>
<proteinExistence type="inferred from homology"/>
<evidence type="ECO:0000256" key="4">
    <source>
        <dbReference type="ARBA" id="ARBA00022777"/>
    </source>
</evidence>
<dbReference type="SUPFAM" id="SSF53613">
    <property type="entry name" value="Ribokinase-like"/>
    <property type="match status" value="1"/>
</dbReference>
<accession>A0A0T6LQ41</accession>
<dbReference type="NCBIfam" id="TIGR03168">
    <property type="entry name" value="1-PFK"/>
    <property type="match status" value="1"/>
</dbReference>
<reference evidence="8 9" key="1">
    <citation type="submission" date="2015-10" db="EMBL/GenBank/DDBJ databases">
        <title>Draft genome sequence of pyrrolomycin-producing Streptomyces vitaminophilus.</title>
        <authorList>
            <person name="Graham D.E."/>
            <person name="Mahan K.M."/>
            <person name="Klingeman D.M."/>
            <person name="Hettich R.L."/>
            <person name="Parry R.J."/>
        </authorList>
    </citation>
    <scope>NUCLEOTIDE SEQUENCE [LARGE SCALE GENOMIC DNA]</scope>
    <source>
        <strain evidence="8 9">ATCC 31673</strain>
    </source>
</reference>
<dbReference type="GO" id="GO:0005829">
    <property type="term" value="C:cytosol"/>
    <property type="evidence" value="ECO:0007669"/>
    <property type="project" value="TreeGrafter"/>
</dbReference>
<dbReference type="AlphaFoldDB" id="A0A0T6LQ41"/>